<keyword evidence="1" id="KW-0732">Signal</keyword>
<feature type="domain" description="Sushi" evidence="6">
    <location>
        <begin position="12"/>
        <end position="79"/>
    </location>
</feature>
<evidence type="ECO:0000256" key="3">
    <source>
        <dbReference type="ARBA" id="ARBA00023157"/>
    </source>
</evidence>
<evidence type="ECO:0000256" key="5">
    <source>
        <dbReference type="SAM" id="MobiDB-lite"/>
    </source>
</evidence>
<feature type="region of interest" description="Disordered" evidence="5">
    <location>
        <begin position="14"/>
        <end position="35"/>
    </location>
</feature>
<organism evidence="7 8">
    <name type="scientific">Araneus ventricosus</name>
    <name type="common">Orbweaver spider</name>
    <name type="synonym">Epeira ventricosa</name>
    <dbReference type="NCBI Taxonomy" id="182803"/>
    <lineage>
        <taxon>Eukaryota</taxon>
        <taxon>Metazoa</taxon>
        <taxon>Ecdysozoa</taxon>
        <taxon>Arthropoda</taxon>
        <taxon>Chelicerata</taxon>
        <taxon>Arachnida</taxon>
        <taxon>Araneae</taxon>
        <taxon>Araneomorphae</taxon>
        <taxon>Entelegynae</taxon>
        <taxon>Araneoidea</taxon>
        <taxon>Araneidae</taxon>
        <taxon>Araneus</taxon>
    </lineage>
</organism>
<evidence type="ECO:0000256" key="4">
    <source>
        <dbReference type="PROSITE-ProRule" id="PRU00302"/>
    </source>
</evidence>
<dbReference type="PANTHER" id="PTHR45656">
    <property type="entry name" value="PROTEIN CBR-CLEC-78"/>
    <property type="match status" value="1"/>
</dbReference>
<feature type="non-terminal residue" evidence="7">
    <location>
        <position position="234"/>
    </location>
</feature>
<evidence type="ECO:0000256" key="2">
    <source>
        <dbReference type="ARBA" id="ARBA00022737"/>
    </source>
</evidence>
<dbReference type="Gene3D" id="2.10.70.10">
    <property type="entry name" value="Complement Module, domain 1"/>
    <property type="match status" value="3"/>
</dbReference>
<dbReference type="Proteomes" id="UP000499080">
    <property type="component" value="Unassembled WGS sequence"/>
</dbReference>
<evidence type="ECO:0000259" key="6">
    <source>
        <dbReference type="PROSITE" id="PS50923"/>
    </source>
</evidence>
<protein>
    <submittedName>
        <fullName evidence="7">CUB and sushi domain-containing protein 3</fullName>
    </submittedName>
</protein>
<dbReference type="PANTHER" id="PTHR45656:SF4">
    <property type="entry name" value="PROTEIN CBR-CLEC-78"/>
    <property type="match status" value="1"/>
</dbReference>
<dbReference type="Pfam" id="PF00084">
    <property type="entry name" value="Sushi"/>
    <property type="match status" value="3"/>
</dbReference>
<dbReference type="AlphaFoldDB" id="A0A4Y2VM96"/>
<dbReference type="OrthoDB" id="6146111at2759"/>
<dbReference type="InterPro" id="IPR035976">
    <property type="entry name" value="Sushi/SCR/CCP_sf"/>
</dbReference>
<dbReference type="InterPro" id="IPR051277">
    <property type="entry name" value="SEZ6_CSMD_C4BPB_Regulators"/>
</dbReference>
<keyword evidence="3" id="KW-1015">Disulfide bond</keyword>
<comment type="caution">
    <text evidence="7">The sequence shown here is derived from an EMBL/GenBank/DDBJ whole genome shotgun (WGS) entry which is preliminary data.</text>
</comment>
<reference evidence="7 8" key="1">
    <citation type="journal article" date="2019" name="Sci. Rep.">
        <title>Orb-weaving spider Araneus ventricosus genome elucidates the spidroin gene catalogue.</title>
        <authorList>
            <person name="Kono N."/>
            <person name="Nakamura H."/>
            <person name="Ohtoshi R."/>
            <person name="Moran D.A.P."/>
            <person name="Shinohara A."/>
            <person name="Yoshida Y."/>
            <person name="Fujiwara M."/>
            <person name="Mori M."/>
            <person name="Tomita M."/>
            <person name="Arakawa K."/>
        </authorList>
    </citation>
    <scope>NUCLEOTIDE SEQUENCE [LARGE SCALE GENOMIC DNA]</scope>
</reference>
<evidence type="ECO:0000313" key="8">
    <source>
        <dbReference type="Proteomes" id="UP000499080"/>
    </source>
</evidence>
<accession>A0A4Y2VM96</accession>
<dbReference type="PROSITE" id="PS50923">
    <property type="entry name" value="SUSHI"/>
    <property type="match status" value="3"/>
</dbReference>
<evidence type="ECO:0000313" key="7">
    <source>
        <dbReference type="EMBL" id="GBO24810.1"/>
    </source>
</evidence>
<evidence type="ECO:0000256" key="1">
    <source>
        <dbReference type="ARBA" id="ARBA00022729"/>
    </source>
</evidence>
<name>A0A4Y2VM96_ARAVE</name>
<keyword evidence="4" id="KW-0768">Sushi</keyword>
<dbReference type="EMBL" id="BGPR01047777">
    <property type="protein sequence ID" value="GBO24810.1"/>
    <property type="molecule type" value="Genomic_DNA"/>
</dbReference>
<keyword evidence="2" id="KW-0677">Repeat</keyword>
<proteinExistence type="predicted"/>
<feature type="domain" description="Sushi" evidence="6">
    <location>
        <begin position="88"/>
        <end position="155"/>
    </location>
</feature>
<dbReference type="SMART" id="SM00032">
    <property type="entry name" value="CCP"/>
    <property type="match status" value="3"/>
</dbReference>
<dbReference type="SUPFAM" id="SSF57535">
    <property type="entry name" value="Complement control module/SCR domain"/>
    <property type="match status" value="3"/>
</dbReference>
<dbReference type="CDD" id="cd00033">
    <property type="entry name" value="CCP"/>
    <property type="match status" value="3"/>
</dbReference>
<sequence>MQYFLEVEKQRAICGDPGIPRDGSRLNPDGSDASDPRMFEEGESVIFSCNGESFALHGTSFITCLADGTWSAPRPRCINPPVVEGQRATCDDPGIPIGGSRLNPDGSNSSYPRMFEIGESVNYTCEGKYSILEGTSYITCLADGAWSELPPRCINLQVVDLKRATCIYPGIPKGRSRLYPVGSNAVRPLVFQMGESVIFTCSAESFALHGASFITCLADGTWSAPRPRCINPPV</sequence>
<feature type="domain" description="Sushi" evidence="6">
    <location>
        <begin position="164"/>
        <end position="231"/>
    </location>
</feature>
<comment type="caution">
    <text evidence="4">Lacks conserved residue(s) required for the propagation of feature annotation.</text>
</comment>
<keyword evidence="8" id="KW-1185">Reference proteome</keyword>
<gene>
    <name evidence="7" type="primary">Csmd3_1</name>
    <name evidence="7" type="ORF">AVEN_5990_1</name>
</gene>
<dbReference type="InterPro" id="IPR000436">
    <property type="entry name" value="Sushi_SCR_CCP_dom"/>
</dbReference>